<keyword evidence="2" id="KW-1185">Reference proteome</keyword>
<evidence type="ECO:0000313" key="2">
    <source>
        <dbReference type="Proteomes" id="UP001164539"/>
    </source>
</evidence>
<proteinExistence type="predicted"/>
<gene>
    <name evidence="1" type="ORF">OWV82_005028</name>
</gene>
<comment type="caution">
    <text evidence="1">The sequence shown here is derived from an EMBL/GenBank/DDBJ whole genome shotgun (WGS) entry which is preliminary data.</text>
</comment>
<accession>A0ACC1YRD8</accession>
<sequence>MASKIFFTILKNKQNFTKTNTASFTRTYSAVKPVTRNNLYSRISPLGDPDVSIVPVLDQWVLEGKDVCKLELKRIVRDLRARKRYRHALQVSNWMSSKDLPLSVGDHAVQLDLIGKVHGLESAESYFNSLTDEDKVEKTYGALLNCYVREGLVDKSLSHMQKMKEMDFASTALNYNDLMCLYTNTGQLEKVPGVLSEMKDNGVSPDNFSYRICINAYGARSDISGMENILQEMESQPDISMDWVTYSTVANNYIKAGLKERAIIYLKKCEEKVSKDSLGYNHLISHYASLGNKDEMMRLWGVQKIKCKKQINRDFITMLGSLVKIGDLEEAENLFNEWESSCYFYDFRVPNILLIGYSQKGIVENAEAMLKDIVKKGNTPTSNSWSIVAAGYLAKQNMEKAFECIKEALAVQAQNKFWRPKPSLISSILSWLGDTRDVEEVEAFVSSLKDKVPQNRELYHALMKAYVRSGKEVDGLLKSMKANDIDEDDETRMILGSR</sequence>
<organism evidence="1 2">
    <name type="scientific">Melia azedarach</name>
    <name type="common">Chinaberry tree</name>
    <dbReference type="NCBI Taxonomy" id="155640"/>
    <lineage>
        <taxon>Eukaryota</taxon>
        <taxon>Viridiplantae</taxon>
        <taxon>Streptophyta</taxon>
        <taxon>Embryophyta</taxon>
        <taxon>Tracheophyta</taxon>
        <taxon>Spermatophyta</taxon>
        <taxon>Magnoliopsida</taxon>
        <taxon>eudicotyledons</taxon>
        <taxon>Gunneridae</taxon>
        <taxon>Pentapetalae</taxon>
        <taxon>rosids</taxon>
        <taxon>malvids</taxon>
        <taxon>Sapindales</taxon>
        <taxon>Meliaceae</taxon>
        <taxon>Melia</taxon>
    </lineage>
</organism>
<reference evidence="1 2" key="1">
    <citation type="journal article" date="2023" name="Science">
        <title>Complex scaffold remodeling in plant triterpene biosynthesis.</title>
        <authorList>
            <person name="De La Pena R."/>
            <person name="Hodgson H."/>
            <person name="Liu J.C."/>
            <person name="Stephenson M.J."/>
            <person name="Martin A.C."/>
            <person name="Owen C."/>
            <person name="Harkess A."/>
            <person name="Leebens-Mack J."/>
            <person name="Jimenez L.E."/>
            <person name="Osbourn A."/>
            <person name="Sattely E.S."/>
        </authorList>
    </citation>
    <scope>NUCLEOTIDE SEQUENCE [LARGE SCALE GENOMIC DNA]</scope>
    <source>
        <strain evidence="2">cv. JPN11</strain>
        <tissue evidence="1">Leaf</tissue>
    </source>
</reference>
<dbReference type="Proteomes" id="UP001164539">
    <property type="component" value="Chromosome 2"/>
</dbReference>
<evidence type="ECO:0000313" key="1">
    <source>
        <dbReference type="EMBL" id="KAJ4726292.1"/>
    </source>
</evidence>
<protein>
    <submittedName>
        <fullName evidence="1">Pentatricopeptide repeat-containing protein</fullName>
    </submittedName>
</protein>
<dbReference type="EMBL" id="CM051395">
    <property type="protein sequence ID" value="KAJ4726292.1"/>
    <property type="molecule type" value="Genomic_DNA"/>
</dbReference>
<name>A0ACC1YRD8_MELAZ</name>